<dbReference type="KEGG" id="mcos:GM418_11565"/>
<dbReference type="GO" id="GO:0015293">
    <property type="term" value="F:symporter activity"/>
    <property type="evidence" value="ECO:0007669"/>
    <property type="project" value="TreeGrafter"/>
</dbReference>
<keyword evidence="5 11" id="KW-0812">Transmembrane</keyword>
<dbReference type="RefSeq" id="WP_158866196.1">
    <property type="nucleotide sequence ID" value="NZ_CP046401.1"/>
</dbReference>
<feature type="transmembrane region" description="Helical" evidence="11">
    <location>
        <begin position="488"/>
        <end position="512"/>
    </location>
</feature>
<dbReference type="AlphaFoldDB" id="A0A6I6JT30"/>
<evidence type="ECO:0000256" key="5">
    <source>
        <dbReference type="ARBA" id="ARBA00022692"/>
    </source>
</evidence>
<keyword evidence="9 11" id="KW-0472">Membrane</keyword>
<dbReference type="Gene3D" id="1.20.1730.10">
    <property type="entry name" value="Sodium/glucose cotransporter"/>
    <property type="match status" value="1"/>
</dbReference>
<feature type="transmembrane region" description="Helical" evidence="11">
    <location>
        <begin position="822"/>
        <end position="845"/>
    </location>
</feature>
<feature type="transmembrane region" description="Helical" evidence="11">
    <location>
        <begin position="684"/>
        <end position="704"/>
    </location>
</feature>
<sequence length="862" mass="94920">MTLQFSLIKKILFFLSLFILLASNGILASNSNQKSANWLNFSESSIPDIPVKKGVAGAFSGIYDDVLIVAGGSYFDKPLWEGGQKIYTDSVFVCIKSGDNYQWHFAGHLPYSMAHGAAVTTTEGLLCIGGQGENQKYNNVFLLHWNSENQKIEIQQKIPPIPVATSYFSAAAISNIIYVCGGKTQDNEKEEITDNFWRLNLDSDEMGWEKQESCPGGERFGSSLVTQSNGDYNCLFLFGGKSDAGYLNDSYSFDPKTGEWTKKANMPYPALAAPVLPVGGSQIFLFSGSDGHDVDKILEVKDKYRFTNKILSYNTITNTWTEAGEMPRGVVNTTALMWNDQIVIPGGELRPGKRTPGVLSATINSVKKDNFSTLDYAMLFIYLALIAFLGYYFSSKNKSSKDFFLGGQKIPFWAAGLSMMAAQVSSIGFMSIPAKSFATNWSYFAGVLTWFVAVPVVIYAFVPFYRRLNVTSAYEYLEKRFNPFIRKFIAALYLLFQLIGRLGAIIFLPAIALSAVTGMDTIICILIIGLLATTYTVLGGMHAVIWIDVIQAIVLFGGIFLIIFYIFFNVDGGFTTFTNVAWNDHKFSFGSFDLNLTTAVFWVIIIGNIFNRLGTMSTDQSVVQRYLTTRDEKETAKALWTDVAVSIPWAMAVFGLGTALYVFYKVNPNLIDPALANDEIVPFFIGQNLPSGISGIIIAGIFAASMSSVDSSIHSSTTVLMRDFLHRRVSSKSELRKVSLARWITAGLGVMGTLIAIVMTFFDITSVWDIVLEFAGLFTGAMTGVFILGIFSERANGKGAVIGTLTSAIILLWVKNFTSLHFFLYSGIGIISCVIIGYLASLLFVDTKSTKGLTIYSVLKKQ</sequence>
<reference evidence="12 13" key="1">
    <citation type="submission" date="2019-11" db="EMBL/GenBank/DDBJ databases">
        <authorList>
            <person name="Zheng R.K."/>
            <person name="Sun C.M."/>
        </authorList>
    </citation>
    <scope>NUCLEOTIDE SEQUENCE [LARGE SCALE GENOMIC DNA]</scope>
    <source>
        <strain evidence="12 13">WC007</strain>
    </source>
</reference>
<dbReference type="EMBL" id="CP046401">
    <property type="protein sequence ID" value="QGY44270.1"/>
    <property type="molecule type" value="Genomic_DNA"/>
</dbReference>
<dbReference type="CDD" id="cd11495">
    <property type="entry name" value="SLC5sbd_NIS-like_u3"/>
    <property type="match status" value="1"/>
</dbReference>
<proteinExistence type="inferred from homology"/>
<dbReference type="Pfam" id="PF00474">
    <property type="entry name" value="SSF"/>
    <property type="match status" value="1"/>
</dbReference>
<dbReference type="SUPFAM" id="SSF117281">
    <property type="entry name" value="Kelch motif"/>
    <property type="match status" value="1"/>
</dbReference>
<dbReference type="Proteomes" id="UP000428260">
    <property type="component" value="Chromosome"/>
</dbReference>
<evidence type="ECO:0000256" key="10">
    <source>
        <dbReference type="ARBA" id="ARBA00023201"/>
    </source>
</evidence>
<feature type="transmembrane region" description="Helical" evidence="11">
    <location>
        <begin position="441"/>
        <end position="462"/>
    </location>
</feature>
<feature type="transmembrane region" description="Helical" evidence="11">
    <location>
        <begin position="518"/>
        <end position="538"/>
    </location>
</feature>
<dbReference type="Gene3D" id="2.120.10.80">
    <property type="entry name" value="Kelch-type beta propeller"/>
    <property type="match status" value="1"/>
</dbReference>
<feature type="transmembrane region" description="Helical" evidence="11">
    <location>
        <begin position="774"/>
        <end position="792"/>
    </location>
</feature>
<dbReference type="NCBIfam" id="TIGR00813">
    <property type="entry name" value="sss"/>
    <property type="match status" value="1"/>
</dbReference>
<keyword evidence="10" id="KW-0739">Sodium transport</keyword>
<evidence type="ECO:0000256" key="4">
    <source>
        <dbReference type="ARBA" id="ARBA00022475"/>
    </source>
</evidence>
<keyword evidence="13" id="KW-1185">Reference proteome</keyword>
<protein>
    <submittedName>
        <fullName evidence="12">Sodium/solute symporter</fullName>
    </submittedName>
</protein>
<keyword evidence="3" id="KW-0813">Transport</keyword>
<organism evidence="12 13">
    <name type="scientific">Maribellus comscasis</name>
    <dbReference type="NCBI Taxonomy" id="2681766"/>
    <lineage>
        <taxon>Bacteria</taxon>
        <taxon>Pseudomonadati</taxon>
        <taxon>Bacteroidota</taxon>
        <taxon>Bacteroidia</taxon>
        <taxon>Marinilabiliales</taxon>
        <taxon>Prolixibacteraceae</taxon>
        <taxon>Maribellus</taxon>
    </lineage>
</organism>
<dbReference type="PANTHER" id="PTHR42985:SF40">
    <property type="entry name" value="LD47995P-RELATED"/>
    <property type="match status" value="1"/>
</dbReference>
<evidence type="ECO:0000256" key="1">
    <source>
        <dbReference type="ARBA" id="ARBA00004651"/>
    </source>
</evidence>
<dbReference type="InterPro" id="IPR015915">
    <property type="entry name" value="Kelch-typ_b-propeller"/>
</dbReference>
<evidence type="ECO:0000313" key="13">
    <source>
        <dbReference type="Proteomes" id="UP000428260"/>
    </source>
</evidence>
<evidence type="ECO:0000256" key="8">
    <source>
        <dbReference type="ARBA" id="ARBA00023065"/>
    </source>
</evidence>
<evidence type="ECO:0000313" key="12">
    <source>
        <dbReference type="EMBL" id="QGY44270.1"/>
    </source>
</evidence>
<dbReference type="PROSITE" id="PS50283">
    <property type="entry name" value="NA_SOLUT_SYMP_3"/>
    <property type="match status" value="1"/>
</dbReference>
<evidence type="ECO:0000256" key="6">
    <source>
        <dbReference type="ARBA" id="ARBA00022989"/>
    </source>
</evidence>
<gene>
    <name evidence="12" type="ORF">GM418_11565</name>
</gene>
<name>A0A6I6JT30_9BACT</name>
<evidence type="ECO:0000256" key="7">
    <source>
        <dbReference type="ARBA" id="ARBA00023053"/>
    </source>
</evidence>
<evidence type="ECO:0000256" key="2">
    <source>
        <dbReference type="ARBA" id="ARBA00006434"/>
    </source>
</evidence>
<dbReference type="Pfam" id="PF24681">
    <property type="entry name" value="Kelch_KLHDC2_KLHL20_DRC7"/>
    <property type="match status" value="1"/>
</dbReference>
<accession>A0A6I6JT30</accession>
<keyword evidence="4" id="KW-1003">Cell membrane</keyword>
<feature type="transmembrane region" description="Helical" evidence="11">
    <location>
        <begin position="410"/>
        <end position="429"/>
    </location>
</feature>
<feature type="transmembrane region" description="Helical" evidence="11">
    <location>
        <begin position="639"/>
        <end position="664"/>
    </location>
</feature>
<feature type="transmembrane region" description="Helical" evidence="11">
    <location>
        <begin position="376"/>
        <end position="394"/>
    </location>
</feature>
<feature type="transmembrane region" description="Helical" evidence="11">
    <location>
        <begin position="740"/>
        <end position="762"/>
    </location>
</feature>
<comment type="similarity">
    <text evidence="2">Belongs to the sodium:solute symporter (SSF) (TC 2.A.21) family.</text>
</comment>
<keyword evidence="7" id="KW-0915">Sodium</keyword>
<dbReference type="GO" id="GO:0006814">
    <property type="term" value="P:sodium ion transport"/>
    <property type="evidence" value="ECO:0007669"/>
    <property type="project" value="UniProtKB-KW"/>
</dbReference>
<dbReference type="InterPro" id="IPR001734">
    <property type="entry name" value="Na/solute_symporter"/>
</dbReference>
<dbReference type="PANTHER" id="PTHR42985">
    <property type="entry name" value="SODIUM-COUPLED MONOCARBOXYLATE TRANSPORTER"/>
    <property type="match status" value="1"/>
</dbReference>
<feature type="transmembrane region" description="Helical" evidence="11">
    <location>
        <begin position="799"/>
        <end position="816"/>
    </location>
</feature>
<dbReference type="InterPro" id="IPR051163">
    <property type="entry name" value="Sodium:Solute_Symporter_SSF"/>
</dbReference>
<feature type="transmembrane region" description="Helical" evidence="11">
    <location>
        <begin position="545"/>
        <end position="567"/>
    </location>
</feature>
<keyword evidence="6 11" id="KW-1133">Transmembrane helix</keyword>
<comment type="subcellular location">
    <subcellularLocation>
        <location evidence="1">Cell membrane</location>
        <topology evidence="1">Multi-pass membrane protein</topology>
    </subcellularLocation>
</comment>
<feature type="transmembrane region" description="Helical" evidence="11">
    <location>
        <begin position="587"/>
        <end position="610"/>
    </location>
</feature>
<dbReference type="InterPro" id="IPR038377">
    <property type="entry name" value="Na/Glc_symporter_sf"/>
</dbReference>
<keyword evidence="8" id="KW-0406">Ion transport</keyword>
<dbReference type="GO" id="GO:0005886">
    <property type="term" value="C:plasma membrane"/>
    <property type="evidence" value="ECO:0007669"/>
    <property type="project" value="UniProtKB-SubCell"/>
</dbReference>
<evidence type="ECO:0000256" key="9">
    <source>
        <dbReference type="ARBA" id="ARBA00023136"/>
    </source>
</evidence>
<evidence type="ECO:0000256" key="3">
    <source>
        <dbReference type="ARBA" id="ARBA00022448"/>
    </source>
</evidence>
<evidence type="ECO:0000256" key="11">
    <source>
        <dbReference type="SAM" id="Phobius"/>
    </source>
</evidence>